<evidence type="ECO:0000313" key="4">
    <source>
        <dbReference type="EMBL" id="ATQ69720.1"/>
    </source>
</evidence>
<gene>
    <name evidence="3" type="ORF">CQW49_06450</name>
    <name evidence="4" type="ORF">CQW49_18885</name>
</gene>
<protein>
    <submittedName>
        <fullName evidence="4">IS110 family transposase</fullName>
    </submittedName>
</protein>
<dbReference type="EMBL" id="CP023737">
    <property type="protein sequence ID" value="ATQ69720.1"/>
    <property type="molecule type" value="Genomic_DNA"/>
</dbReference>
<dbReference type="Pfam" id="PF02371">
    <property type="entry name" value="Transposase_20"/>
    <property type="match status" value="1"/>
</dbReference>
<dbReference type="EMBL" id="CP023737">
    <property type="protein sequence ID" value="ATQ67566.1"/>
    <property type="molecule type" value="Genomic_DNA"/>
</dbReference>
<reference evidence="5" key="2">
    <citation type="submission" date="2017-10" db="EMBL/GenBank/DDBJ databases">
        <title>Completed PacBio SMRT sequence of Methylosinus trichosporium OB3b reveals presence of a third large plasmid.</title>
        <authorList>
            <person name="Charles T.C."/>
            <person name="Lynch M.D.J."/>
            <person name="Heil J.R."/>
            <person name="Cheng J."/>
        </authorList>
    </citation>
    <scope>NUCLEOTIDE SEQUENCE [LARGE SCALE GENOMIC DNA]</scope>
    <source>
        <strain evidence="5">OB3b</strain>
    </source>
</reference>
<evidence type="ECO:0000313" key="3">
    <source>
        <dbReference type="EMBL" id="ATQ67566.1"/>
    </source>
</evidence>
<dbReference type="KEGG" id="mtw:CQW49_18885"/>
<dbReference type="AlphaFoldDB" id="A0A2D2D3Y5"/>
<proteinExistence type="predicted"/>
<dbReference type="PANTHER" id="PTHR33055:SF13">
    <property type="entry name" value="TRANSPOSASE"/>
    <property type="match status" value="1"/>
</dbReference>
<feature type="domain" description="Transposase IS110-like N-terminal" evidence="1">
    <location>
        <begin position="11"/>
        <end position="151"/>
    </location>
</feature>
<dbReference type="GO" id="GO:0004803">
    <property type="term" value="F:transposase activity"/>
    <property type="evidence" value="ECO:0007669"/>
    <property type="project" value="InterPro"/>
</dbReference>
<keyword evidence="5" id="KW-1185">Reference proteome</keyword>
<dbReference type="Proteomes" id="UP000230709">
    <property type="component" value="Chromosome"/>
</dbReference>
<dbReference type="InterPro" id="IPR003346">
    <property type="entry name" value="Transposase_20"/>
</dbReference>
<evidence type="ECO:0000259" key="2">
    <source>
        <dbReference type="Pfam" id="PF02371"/>
    </source>
</evidence>
<dbReference type="PANTHER" id="PTHR33055">
    <property type="entry name" value="TRANSPOSASE FOR INSERTION SEQUENCE ELEMENT IS1111A"/>
    <property type="match status" value="1"/>
</dbReference>
<dbReference type="KEGG" id="mtw:CQW49_06450"/>
<name>A0A2D2D3Y5_METT3</name>
<dbReference type="RefSeq" id="WP_003616302.1">
    <property type="nucleotide sequence ID" value="NZ_ADVE02000001.1"/>
</dbReference>
<dbReference type="GO" id="GO:0006313">
    <property type="term" value="P:DNA transposition"/>
    <property type="evidence" value="ECO:0007669"/>
    <property type="project" value="InterPro"/>
</dbReference>
<dbReference type="Pfam" id="PF01548">
    <property type="entry name" value="DEDD_Tnp_IS110"/>
    <property type="match status" value="1"/>
</dbReference>
<dbReference type="InterPro" id="IPR002525">
    <property type="entry name" value="Transp_IS110-like_N"/>
</dbReference>
<reference evidence="4" key="1">
    <citation type="journal article" date="2017" name="Genome Announc.">
        <title>The Completed PacBio Single-Molecule Real-Time Sequence of Methylosinus trichosporium Strain OB3b Reveals the Presence of a Third Large Plasmid.</title>
        <authorList>
            <person name="Heil J.R."/>
            <person name="Lynch M.D."/>
            <person name="Cheng J."/>
            <person name="Matysiakiewicz O."/>
            <person name="D'Alessio M."/>
            <person name="Charles T.C."/>
        </authorList>
    </citation>
    <scope>NUCLEOTIDE SEQUENCE</scope>
    <source>
        <strain evidence="4">OB3b</strain>
    </source>
</reference>
<sequence length="316" mass="34125">MSISTTAPRIIGCDVGKARIEIFVSRDQSRKSIANDPVALAEWTATLDPDCLVVCEATGGYEAALLAALLAAGVPAHRADARKVKAFIRSLGVHGKTDALDARALARYGQERHLQLARWQAPDKTRGKLQALALTRRDLVVQRTAFSNRAQAPGAEPVQSYLKALLDCLDAQIAAIDADIAALIEAHDELRRSEKALRRVAGLGAKTAAALLALMPELGSCDRRRAASLAGLAPHPRQSGEKDAYRRMTGGRPEVKRVLFMAAMSAARHNPALRDVYKRLLANGKKPIVALSAIMRKIIVIANAKLRDLKMTPQLS</sequence>
<accession>A0A2D2D3Y5</accession>
<dbReference type="NCBIfam" id="NF033542">
    <property type="entry name" value="transpos_IS110"/>
    <property type="match status" value="1"/>
</dbReference>
<dbReference type="GO" id="GO:0003677">
    <property type="term" value="F:DNA binding"/>
    <property type="evidence" value="ECO:0007669"/>
    <property type="project" value="InterPro"/>
</dbReference>
<dbReference type="InterPro" id="IPR047650">
    <property type="entry name" value="Transpos_IS110"/>
</dbReference>
<evidence type="ECO:0000259" key="1">
    <source>
        <dbReference type="Pfam" id="PF01548"/>
    </source>
</evidence>
<organism evidence="4 5">
    <name type="scientific">Methylosinus trichosporium (strain ATCC 35070 / NCIMB 11131 / UNIQEM 75 / OB3b)</name>
    <dbReference type="NCBI Taxonomy" id="595536"/>
    <lineage>
        <taxon>Bacteria</taxon>
        <taxon>Pseudomonadati</taxon>
        <taxon>Pseudomonadota</taxon>
        <taxon>Alphaproteobacteria</taxon>
        <taxon>Hyphomicrobiales</taxon>
        <taxon>Methylocystaceae</taxon>
        <taxon>Methylosinus</taxon>
    </lineage>
</organism>
<feature type="domain" description="Transposase IS116/IS110/IS902 C-terminal" evidence="2">
    <location>
        <begin position="195"/>
        <end position="278"/>
    </location>
</feature>
<evidence type="ECO:0000313" key="5">
    <source>
        <dbReference type="Proteomes" id="UP000230709"/>
    </source>
</evidence>